<feature type="active site" evidence="15">
    <location>
        <position position="81"/>
    </location>
</feature>
<evidence type="ECO:0000256" key="5">
    <source>
        <dbReference type="ARBA" id="ARBA00022692"/>
    </source>
</evidence>
<evidence type="ECO:0000256" key="14">
    <source>
        <dbReference type="PIRNR" id="PIRNR006404"/>
    </source>
</evidence>
<gene>
    <name evidence="20" type="ORF">APQ99_00570</name>
    <name evidence="19" type="ORF">HBSAL_10760</name>
</gene>
<sequence length="390" mass="41094">MRGFRIGRVFGIPIKLDVTFLLVLPVFAYLIGTQLEVWVSTLNGAPFAAGLDATALTAGSVRWVLGAAAAVGLFVGVVLHELGHSVVAMRYDFTIDAITLWVLGGVASLTDQPEEWDQELCIALAGPAVSVALAAVAYGMLVVLPSSLDTVRFVFGYLALMNLALAAFNLLPGFPMDGGRVLRALLARTRTFARATKIAAEVGKLFAFVLGIAGLLSFNVILIGVAFFIYIGAAGEAQRTAMNAAFEGVTVADVMTPASDVHTVAATASVADLMDSMLEHRHTGYPVFRDATAVGMVTLDDARSVRAVERDAMRVADVMSDDVYTIPGSADATDALDALQEHSVGRLLVVDADGEMVGLITRSDLMDAFGIIQSTGAAVSRESLDLPSRP</sequence>
<feature type="domain" description="CBS" evidence="18">
    <location>
        <begin position="255"/>
        <end position="312"/>
    </location>
</feature>
<evidence type="ECO:0000256" key="4">
    <source>
        <dbReference type="ARBA" id="ARBA00022670"/>
    </source>
</evidence>
<dbReference type="EMBL" id="CP038631">
    <property type="protein sequence ID" value="QCC45795.1"/>
    <property type="molecule type" value="Genomic_DNA"/>
</dbReference>
<dbReference type="EMBL" id="VRYN01000001">
    <property type="protein sequence ID" value="TYO82053.1"/>
    <property type="molecule type" value="Genomic_DNA"/>
</dbReference>
<dbReference type="Pfam" id="PF00571">
    <property type="entry name" value="CBS"/>
    <property type="match status" value="2"/>
</dbReference>
<keyword evidence="4 14" id="KW-0645">Protease</keyword>
<feature type="binding site" evidence="16">
    <location>
        <position position="80"/>
    </location>
    <ligand>
        <name>Zn(2+)</name>
        <dbReference type="ChEBI" id="CHEBI:29105"/>
        <note>catalytic</note>
    </ligand>
</feature>
<evidence type="ECO:0000256" key="17">
    <source>
        <dbReference type="PROSITE-ProRule" id="PRU00703"/>
    </source>
</evidence>
<evidence type="ECO:0000313" key="19">
    <source>
        <dbReference type="EMBL" id="QCC45795.1"/>
    </source>
</evidence>
<keyword evidence="11 14" id="KW-0482">Metalloprotease</keyword>
<reference evidence="20 22" key="2">
    <citation type="submission" date="2019-07" db="EMBL/GenBank/DDBJ databases">
        <title>Genomic Encyclopedia of Archaeal and Bacterial Type Strains, Phase II (KMG-II): from individual species to whole genera.</title>
        <authorList>
            <person name="Goeker M."/>
        </authorList>
    </citation>
    <scope>NUCLEOTIDE SEQUENCE [LARGE SCALE GENOMIC DNA]</scope>
    <source>
        <strain evidence="20 22">DSM 3754</strain>
    </source>
</reference>
<dbReference type="Proteomes" id="UP000296216">
    <property type="component" value="Chromosome"/>
</dbReference>
<evidence type="ECO:0000256" key="16">
    <source>
        <dbReference type="PIRSR" id="PIRSR006404-2"/>
    </source>
</evidence>
<keyword evidence="8 14" id="KW-0378">Hydrolase</keyword>
<evidence type="ECO:0000313" key="21">
    <source>
        <dbReference type="Proteomes" id="UP000296216"/>
    </source>
</evidence>
<dbReference type="InterPro" id="IPR046342">
    <property type="entry name" value="CBS_dom_sf"/>
</dbReference>
<feature type="binding site" evidence="16">
    <location>
        <position position="177"/>
    </location>
    <ligand>
        <name>Zn(2+)</name>
        <dbReference type="ChEBI" id="CHEBI:29105"/>
        <note>catalytic</note>
    </ligand>
</feature>
<feature type="transmembrane region" description="Helical" evidence="14">
    <location>
        <begin position="205"/>
        <end position="233"/>
    </location>
</feature>
<feature type="domain" description="CBS" evidence="18">
    <location>
        <begin position="319"/>
        <end position="379"/>
    </location>
</feature>
<feature type="transmembrane region" description="Helical" evidence="14">
    <location>
        <begin position="151"/>
        <end position="171"/>
    </location>
</feature>
<feature type="binding site" evidence="16">
    <location>
        <position position="84"/>
    </location>
    <ligand>
        <name>Zn(2+)</name>
        <dbReference type="ChEBI" id="CHEBI:29105"/>
        <note>catalytic</note>
    </ligand>
</feature>
<dbReference type="Proteomes" id="UP000323075">
    <property type="component" value="Unassembled WGS sequence"/>
</dbReference>
<keyword evidence="3 14" id="KW-1003">Cell membrane</keyword>
<dbReference type="InterPro" id="IPR016483">
    <property type="entry name" value="UCP006404_Pept_M50_CBS"/>
</dbReference>
<evidence type="ECO:0000256" key="9">
    <source>
        <dbReference type="ARBA" id="ARBA00022833"/>
    </source>
</evidence>
<dbReference type="Pfam" id="PF02163">
    <property type="entry name" value="Peptidase_M50"/>
    <property type="match status" value="1"/>
</dbReference>
<evidence type="ECO:0000256" key="15">
    <source>
        <dbReference type="PIRSR" id="PIRSR006404-1"/>
    </source>
</evidence>
<dbReference type="PIRSF" id="PIRSF006404">
    <property type="entry name" value="UCP006404_Pept_M50_CBS"/>
    <property type="match status" value="1"/>
</dbReference>
<organism evidence="19 21">
    <name type="scientific">Halobacterium salinarum (strain ATCC 33171 / DSM 3754 / JCM 8978 / NBRC 102687 / NCIMB 764 / 91-R6)</name>
    <dbReference type="NCBI Taxonomy" id="2597657"/>
    <lineage>
        <taxon>Archaea</taxon>
        <taxon>Methanobacteriati</taxon>
        <taxon>Methanobacteriota</taxon>
        <taxon>Stenosarchaea group</taxon>
        <taxon>Halobacteria</taxon>
        <taxon>Halobacteriales</taxon>
        <taxon>Halobacteriaceae</taxon>
        <taxon>Halobacterium</taxon>
    </lineage>
</organism>
<keyword evidence="7" id="KW-0677">Repeat</keyword>
<dbReference type="RefSeq" id="WP_136361555.1">
    <property type="nucleotide sequence ID" value="NZ_VRYN01000001.1"/>
</dbReference>
<protein>
    <recommendedName>
        <fullName evidence="14">Zinc metalloprotease</fullName>
    </recommendedName>
</protein>
<keyword evidence="10 14" id="KW-1133">Transmembrane helix</keyword>
<dbReference type="InterPro" id="IPR000644">
    <property type="entry name" value="CBS_dom"/>
</dbReference>
<evidence type="ECO:0000256" key="6">
    <source>
        <dbReference type="ARBA" id="ARBA00022723"/>
    </source>
</evidence>
<dbReference type="GO" id="GO:0005886">
    <property type="term" value="C:plasma membrane"/>
    <property type="evidence" value="ECO:0007669"/>
    <property type="project" value="UniProtKB-SubCell"/>
</dbReference>
<dbReference type="GeneID" id="62885335"/>
<dbReference type="CDD" id="cd06164">
    <property type="entry name" value="S2P-M50_SpoIVFB_CBS"/>
    <property type="match status" value="1"/>
</dbReference>
<keyword evidence="12 17" id="KW-0129">CBS domain</keyword>
<dbReference type="SMART" id="SM00116">
    <property type="entry name" value="CBS"/>
    <property type="match status" value="2"/>
</dbReference>
<dbReference type="Gene3D" id="3.10.580.10">
    <property type="entry name" value="CBS-domain"/>
    <property type="match status" value="1"/>
</dbReference>
<keyword evidence="9 14" id="KW-0862">Zinc</keyword>
<feature type="transmembrane region" description="Helical" evidence="14">
    <location>
        <begin position="12"/>
        <end position="32"/>
    </location>
</feature>
<evidence type="ECO:0000256" key="11">
    <source>
        <dbReference type="ARBA" id="ARBA00023049"/>
    </source>
</evidence>
<comment type="subcellular location">
    <subcellularLocation>
        <location evidence="1 14">Cell membrane</location>
        <topology evidence="1 14">Multi-pass membrane protein</topology>
    </subcellularLocation>
</comment>
<dbReference type="AlphaFoldDB" id="A0A4D6GVP0"/>
<evidence type="ECO:0000259" key="18">
    <source>
        <dbReference type="PROSITE" id="PS51371"/>
    </source>
</evidence>
<evidence type="ECO:0000256" key="13">
    <source>
        <dbReference type="ARBA" id="ARBA00023136"/>
    </source>
</evidence>
<evidence type="ECO:0000256" key="3">
    <source>
        <dbReference type="ARBA" id="ARBA00022475"/>
    </source>
</evidence>
<accession>A0A4D6GVP0</accession>
<dbReference type="GO" id="GO:0008237">
    <property type="term" value="F:metallopeptidase activity"/>
    <property type="evidence" value="ECO:0007669"/>
    <property type="project" value="UniProtKB-UniRule"/>
</dbReference>
<feature type="transmembrane region" description="Helical" evidence="14">
    <location>
        <begin position="122"/>
        <end position="144"/>
    </location>
</feature>
<evidence type="ECO:0000256" key="10">
    <source>
        <dbReference type="ARBA" id="ARBA00022989"/>
    </source>
</evidence>
<dbReference type="PROSITE" id="PS51371">
    <property type="entry name" value="CBS"/>
    <property type="match status" value="2"/>
</dbReference>
<reference evidence="19" key="3">
    <citation type="journal article" name="MicrobiologyOpen">
        <title>Whole-genome comparison between the type strain of Halobacterium salinarum (DSM 3754(T)) and the laboratory strains R1 and NRC-1.</title>
        <authorList>
            <person name="Pfeiffer F."/>
            <person name="Losensky G."/>
            <person name="Marchfelder A."/>
            <person name="Habermann B."/>
            <person name="Dyall-Smith M."/>
        </authorList>
    </citation>
    <scope>NUCLEOTIDE SEQUENCE</scope>
    <source>
        <strain evidence="19">91-R6</strain>
    </source>
</reference>
<dbReference type="CDD" id="cd04801">
    <property type="entry name" value="CBS_pair_peptidase_M50"/>
    <property type="match status" value="1"/>
</dbReference>
<dbReference type="GO" id="GO:0006508">
    <property type="term" value="P:proteolysis"/>
    <property type="evidence" value="ECO:0007669"/>
    <property type="project" value="UniProtKB-KW"/>
</dbReference>
<evidence type="ECO:0000256" key="7">
    <source>
        <dbReference type="ARBA" id="ARBA00022737"/>
    </source>
</evidence>
<evidence type="ECO:0000256" key="12">
    <source>
        <dbReference type="ARBA" id="ARBA00023122"/>
    </source>
</evidence>
<feature type="transmembrane region" description="Helical" evidence="14">
    <location>
        <begin position="91"/>
        <end position="110"/>
    </location>
</feature>
<keyword evidence="5 14" id="KW-0812">Transmembrane</keyword>
<comment type="similarity">
    <text evidence="2 14">Belongs to the peptidase M50B family.</text>
</comment>
<name>A0A4D6GVP0_HALS9</name>
<feature type="transmembrane region" description="Helical" evidence="14">
    <location>
        <begin position="61"/>
        <end position="79"/>
    </location>
</feature>
<evidence type="ECO:0000256" key="8">
    <source>
        <dbReference type="ARBA" id="ARBA00022801"/>
    </source>
</evidence>
<keyword evidence="13 14" id="KW-0472">Membrane</keyword>
<evidence type="ECO:0000313" key="20">
    <source>
        <dbReference type="EMBL" id="TYO82053.1"/>
    </source>
</evidence>
<comment type="cofactor">
    <cofactor evidence="14 16">
        <name>Zn(2+)</name>
        <dbReference type="ChEBI" id="CHEBI:29105"/>
    </cofactor>
    <text evidence="14 16">Binds 1 zinc ion per subunit.</text>
</comment>
<dbReference type="GO" id="GO:0046872">
    <property type="term" value="F:metal ion binding"/>
    <property type="evidence" value="ECO:0007669"/>
    <property type="project" value="UniProtKB-UniRule"/>
</dbReference>
<dbReference type="PANTHER" id="PTHR39188">
    <property type="entry name" value="MEMBRANE-ASSOCIATED ZINC METALLOPROTEASE M50B"/>
    <property type="match status" value="1"/>
</dbReference>
<proteinExistence type="inferred from homology"/>
<evidence type="ECO:0000256" key="2">
    <source>
        <dbReference type="ARBA" id="ARBA00007931"/>
    </source>
</evidence>
<evidence type="ECO:0000256" key="1">
    <source>
        <dbReference type="ARBA" id="ARBA00004651"/>
    </source>
</evidence>
<dbReference type="InterPro" id="IPR008915">
    <property type="entry name" value="Peptidase_M50"/>
</dbReference>
<dbReference type="SUPFAM" id="SSF54631">
    <property type="entry name" value="CBS-domain pair"/>
    <property type="match status" value="1"/>
</dbReference>
<reference evidence="19 21" key="1">
    <citation type="journal article" date="2019" name="Microbiol. Resour. Announc.">
        <title>The Genome Sequence of the Halobacterium salinarum Type Strain Is Closely Related to That of Laboratory Strains NRC-1 and R1.</title>
        <authorList>
            <person name="Pfeiffer F."/>
            <person name="Marchfelder A."/>
            <person name="Habermann B."/>
            <person name="Dyall-Smith M.L."/>
        </authorList>
    </citation>
    <scope>NUCLEOTIDE SEQUENCE [LARGE SCALE GENOMIC DNA]</scope>
    <source>
        <strain evidence="19">91-R6</strain>
        <strain evidence="21">ATCC 33171 / DSM 3754 / JCM 8978 / NBRC 102687 / NCIMB 764 / 91-R6</strain>
    </source>
</reference>
<keyword evidence="6 14" id="KW-0479">Metal-binding</keyword>
<evidence type="ECO:0000313" key="22">
    <source>
        <dbReference type="Proteomes" id="UP000323075"/>
    </source>
</evidence>
<dbReference type="PANTHER" id="PTHR39188:SF3">
    <property type="entry name" value="STAGE IV SPORULATION PROTEIN FB"/>
    <property type="match status" value="1"/>
</dbReference>